<dbReference type="RefSeq" id="WP_195809863.1">
    <property type="nucleotide sequence ID" value="NZ_CP064795.1"/>
</dbReference>
<dbReference type="Gene3D" id="3.40.50.1820">
    <property type="entry name" value="alpha/beta hydrolase"/>
    <property type="match status" value="1"/>
</dbReference>
<reference evidence="3 4" key="1">
    <citation type="submission" date="2020-11" db="EMBL/GenBank/DDBJ databases">
        <title>Complete genome sequence for Salinimonas sp. strain G2-b.</title>
        <authorList>
            <person name="Park S.-J."/>
        </authorList>
    </citation>
    <scope>NUCLEOTIDE SEQUENCE [LARGE SCALE GENOMIC DNA]</scope>
    <source>
        <strain evidence="3 4">G2-b</strain>
    </source>
</reference>
<dbReference type="InterPro" id="IPR000073">
    <property type="entry name" value="AB_hydrolase_1"/>
</dbReference>
<comment type="similarity">
    <text evidence="1">Belongs to the AB hydrolase superfamily.</text>
</comment>
<dbReference type="SUPFAM" id="SSF53474">
    <property type="entry name" value="alpha/beta-Hydrolases"/>
    <property type="match status" value="1"/>
</dbReference>
<name>A0A7S9HCS0_9ALTE</name>
<dbReference type="Pfam" id="PF12697">
    <property type="entry name" value="Abhydrolase_6"/>
    <property type="match status" value="1"/>
</dbReference>
<dbReference type="Proteomes" id="UP000595095">
    <property type="component" value="Chromosome"/>
</dbReference>
<dbReference type="GO" id="GO:0016787">
    <property type="term" value="F:hydrolase activity"/>
    <property type="evidence" value="ECO:0007669"/>
    <property type="project" value="UniProtKB-KW"/>
</dbReference>
<keyword evidence="4" id="KW-1185">Reference proteome</keyword>
<keyword evidence="3" id="KW-0378">Hydrolase</keyword>
<dbReference type="EMBL" id="CP064795">
    <property type="protein sequence ID" value="QPG04771.1"/>
    <property type="molecule type" value="Genomic_DNA"/>
</dbReference>
<dbReference type="PRINTS" id="PR00111">
    <property type="entry name" value="ABHYDROLASE"/>
</dbReference>
<gene>
    <name evidence="3" type="ORF">IT774_11245</name>
</gene>
<evidence type="ECO:0000256" key="1">
    <source>
        <dbReference type="ARBA" id="ARBA00008645"/>
    </source>
</evidence>
<evidence type="ECO:0000313" key="4">
    <source>
        <dbReference type="Proteomes" id="UP000595095"/>
    </source>
</evidence>
<dbReference type="PANTHER" id="PTHR43039">
    <property type="entry name" value="ESTERASE-RELATED"/>
    <property type="match status" value="1"/>
</dbReference>
<dbReference type="InterPro" id="IPR029058">
    <property type="entry name" value="AB_hydrolase_fold"/>
</dbReference>
<feature type="domain" description="AB hydrolase-1" evidence="2">
    <location>
        <begin position="19"/>
        <end position="257"/>
    </location>
</feature>
<organism evidence="3 4">
    <name type="scientific">Salinimonas marina</name>
    <dbReference type="NCBI Taxonomy" id="2785918"/>
    <lineage>
        <taxon>Bacteria</taxon>
        <taxon>Pseudomonadati</taxon>
        <taxon>Pseudomonadota</taxon>
        <taxon>Gammaproteobacteria</taxon>
        <taxon>Alteromonadales</taxon>
        <taxon>Alteromonadaceae</taxon>
        <taxon>Alteromonas/Salinimonas group</taxon>
        <taxon>Salinimonas</taxon>
    </lineage>
</organism>
<evidence type="ECO:0000259" key="2">
    <source>
        <dbReference type="Pfam" id="PF12697"/>
    </source>
</evidence>
<dbReference type="AlphaFoldDB" id="A0A7S9HCS0"/>
<sequence>MNLFLRNNIKIIGDVGPTVILSHGFGCDQTMWRYLTPKLAKDYTLVLYDLVGSGQSDLTMYSYEKYNELDGYAEDLLEIIGEVSPDAPVIFIGHSVSASIGLLASVAHPDKFLCQIMVSPSPCFTNDADYTGGFSKADINELCETIDSNYLGWSSNMAPAIMGAPTQPELGEELSNSFCRTDPDIAQHFARVTFLADHRALLPQCHTPTLILQCTDDFIAPCSVGEFMQATLPQSTLTLIDNVGHCPHMSAPQACYEAIDSYLNNTIVSARSAHDT</sequence>
<protein>
    <submittedName>
        <fullName evidence="3">Alpha/beta hydrolase</fullName>
    </submittedName>
</protein>
<evidence type="ECO:0000313" key="3">
    <source>
        <dbReference type="EMBL" id="QPG04771.1"/>
    </source>
</evidence>
<dbReference type="KEGG" id="smaa:IT774_11245"/>
<proteinExistence type="inferred from homology"/>
<accession>A0A7S9HCS0</accession>